<proteinExistence type="predicted"/>
<accession>A0A0D1LBR2</accession>
<protein>
    <submittedName>
        <fullName evidence="4">Acetoin degradation regulation pathway protein</fullName>
    </submittedName>
    <submittedName>
        <fullName evidence="5">Acetoin utilization AcuB family protein</fullName>
    </submittedName>
</protein>
<sequence>MIVEQIMKRDVITLTKTDTLETAICKLKEFHIRHLPVVDEERQVIGMITDRDMKQASPSIFEENKRSLFLTRSVDSIMKKDVVCAHPLDFVEEISAVFYEHGIGCLPVVHHQKLIGILTKTDLLRTFVKLTGADQPGSQIEIKVNDITKSLAEISSLCQDLQVKILSMLVYPHDDPGVKVLVFRVKTMNPLPFLQALQRNGHHVVWPSEQRDLL</sequence>
<evidence type="ECO:0000313" key="4">
    <source>
        <dbReference type="EMBL" id="KIU13391.1"/>
    </source>
</evidence>
<dbReference type="SUPFAM" id="SSF54631">
    <property type="entry name" value="CBS-domain pair"/>
    <property type="match status" value="1"/>
</dbReference>
<gene>
    <name evidence="5" type="primary">acuB</name>
    <name evidence="5" type="ORF">P5633_09260</name>
    <name evidence="4" type="ORF">SC09_Contig17orf00632</name>
</gene>
<dbReference type="SMART" id="SM00116">
    <property type="entry name" value="CBS"/>
    <property type="match status" value="2"/>
</dbReference>
<evidence type="ECO:0000256" key="1">
    <source>
        <dbReference type="ARBA" id="ARBA00023122"/>
    </source>
</evidence>
<dbReference type="EMBL" id="CP120576">
    <property type="protein sequence ID" value="WEY86248.1"/>
    <property type="molecule type" value="Genomic_DNA"/>
</dbReference>
<evidence type="ECO:0000256" key="2">
    <source>
        <dbReference type="PROSITE-ProRule" id="PRU00703"/>
    </source>
</evidence>
<dbReference type="STRING" id="483913.AN935_14880"/>
<dbReference type="InterPro" id="IPR051257">
    <property type="entry name" value="Diverse_CBS-Domain"/>
</dbReference>
<dbReference type="Proteomes" id="UP001214898">
    <property type="component" value="Chromosome"/>
</dbReference>
<dbReference type="Pfam" id="PF00571">
    <property type="entry name" value="CBS"/>
    <property type="match status" value="2"/>
</dbReference>
<dbReference type="EMBL" id="JXBC01000001">
    <property type="protein sequence ID" value="KIU13391.1"/>
    <property type="molecule type" value="Genomic_DNA"/>
</dbReference>
<dbReference type="Proteomes" id="UP000032247">
    <property type="component" value="Unassembled WGS sequence"/>
</dbReference>
<evidence type="ECO:0000259" key="3">
    <source>
        <dbReference type="PROSITE" id="PS51371"/>
    </source>
</evidence>
<feature type="domain" description="CBS" evidence="3">
    <location>
        <begin position="78"/>
        <end position="135"/>
    </location>
</feature>
<dbReference type="CDD" id="cd04584">
    <property type="entry name" value="CBS_pair_AcuB_like"/>
    <property type="match status" value="1"/>
</dbReference>
<dbReference type="PANTHER" id="PTHR43080">
    <property type="entry name" value="CBS DOMAIN-CONTAINING PROTEIN CBSX3, MITOCHONDRIAL"/>
    <property type="match status" value="1"/>
</dbReference>
<organism evidence="4 6">
    <name type="scientific">Bacillus subtilis</name>
    <dbReference type="NCBI Taxonomy" id="1423"/>
    <lineage>
        <taxon>Bacteria</taxon>
        <taxon>Bacillati</taxon>
        <taxon>Bacillota</taxon>
        <taxon>Bacilli</taxon>
        <taxon>Bacillales</taxon>
        <taxon>Bacillaceae</taxon>
        <taxon>Bacillus</taxon>
    </lineage>
</organism>
<evidence type="ECO:0000313" key="6">
    <source>
        <dbReference type="Proteomes" id="UP000032247"/>
    </source>
</evidence>
<dbReference type="PATRIC" id="fig|1423.173.peg.510"/>
<dbReference type="Gene3D" id="3.10.580.10">
    <property type="entry name" value="CBS-domain"/>
    <property type="match status" value="1"/>
</dbReference>
<reference evidence="5" key="2">
    <citation type="submission" date="2023-03" db="EMBL/GenBank/DDBJ databases">
        <title>Complete genome sequences of 52 Bacillus and Priestia strains isolated from West-African fermentations and 26 reference strains from the DSMZ collection.</title>
        <authorList>
            <person name="Wiedenbein E.S."/>
            <person name="Canoy T.S."/>
            <person name="Hui Y."/>
            <person name="Parkouda C."/>
            <person name="Dawende C."/>
            <person name="Ametefe E."/>
            <person name="Jespersen L."/>
            <person name="Nielsen D.S."/>
        </authorList>
    </citation>
    <scope>NUCLEOTIDE SEQUENCE</scope>
    <source>
        <strain evidence="5">PRO56</strain>
    </source>
</reference>
<dbReference type="PANTHER" id="PTHR43080:SF2">
    <property type="entry name" value="CBS DOMAIN-CONTAINING PROTEIN"/>
    <property type="match status" value="1"/>
</dbReference>
<dbReference type="PROSITE" id="PS51371">
    <property type="entry name" value="CBS"/>
    <property type="match status" value="2"/>
</dbReference>
<evidence type="ECO:0000313" key="5">
    <source>
        <dbReference type="EMBL" id="WEY86248.1"/>
    </source>
</evidence>
<dbReference type="AlphaFoldDB" id="A0A0D1LBR2"/>
<dbReference type="InterPro" id="IPR046342">
    <property type="entry name" value="CBS_dom_sf"/>
</dbReference>
<keyword evidence="1 2" id="KW-0129">CBS domain</keyword>
<name>A0A0D1LBR2_BACIU</name>
<reference evidence="4 6" key="1">
    <citation type="submission" date="2014-12" db="EMBL/GenBank/DDBJ databases">
        <title>Comparative genome analysis of Bacillus coagulans HM-08, Clostridium butyricum HM-68, Bacillus subtilis HM-66 and Bacillus licheniformis BL-09.</title>
        <authorList>
            <person name="Zhang H."/>
        </authorList>
    </citation>
    <scope>NUCLEOTIDE SEQUENCE [LARGE SCALE GENOMIC DNA]</scope>
    <source>
        <strain evidence="4 6">HM-66</strain>
    </source>
</reference>
<dbReference type="CDD" id="cd04883">
    <property type="entry name" value="ACT_AcuB"/>
    <property type="match status" value="1"/>
</dbReference>
<feature type="domain" description="CBS" evidence="3">
    <location>
        <begin position="7"/>
        <end position="66"/>
    </location>
</feature>
<dbReference type="InterPro" id="IPR000644">
    <property type="entry name" value="CBS_dom"/>
</dbReference>